<sequence length="87" mass="9689">MKAHGNEHAFGRRRVSAESLAAMLASEEWRPARPRSLERVRFISERDRFEALPAGHRVSWAAVWAGEAVPLFPGLRPIGAVLGDEVE</sequence>
<accession>A0A023D897</accession>
<name>A0A023D897_ACIMT</name>
<dbReference type="AlphaFoldDB" id="A0A023D897"/>
<gene>
    <name evidence="1" type="ORF">Amme_088_003</name>
</gene>
<protein>
    <submittedName>
        <fullName evidence="1">Uncharacterized protein</fullName>
    </submittedName>
</protein>
<dbReference type="Proteomes" id="UP000019760">
    <property type="component" value="Unassembled WGS sequence"/>
</dbReference>
<organism evidence="1 2">
    <name type="scientific">Acidomonas methanolica NBRC 104435</name>
    <dbReference type="NCBI Taxonomy" id="1231351"/>
    <lineage>
        <taxon>Bacteria</taxon>
        <taxon>Pseudomonadati</taxon>
        <taxon>Pseudomonadota</taxon>
        <taxon>Alphaproteobacteria</taxon>
        <taxon>Acetobacterales</taxon>
        <taxon>Acetobacteraceae</taxon>
        <taxon>Acidomonas</taxon>
    </lineage>
</organism>
<reference evidence="2" key="1">
    <citation type="journal article" date="2014" name="FEMS Microbiol. Lett.">
        <title>Draft Genomic DNA Sequence of the Facultatively Methylotrophic Bacterium Acidomonas methanolica type strain MB58.</title>
        <authorList>
            <person name="Higashiura N."/>
            <person name="Hadano H."/>
            <person name="Hirakawa H."/>
            <person name="Matsutani M."/>
            <person name="Takabe S."/>
            <person name="Matsushita K."/>
            <person name="Azuma Y."/>
        </authorList>
    </citation>
    <scope>NUCLEOTIDE SEQUENCE [LARGE SCALE GENOMIC DNA]</scope>
    <source>
        <strain evidence="2">MB58</strain>
    </source>
</reference>
<dbReference type="OrthoDB" id="7285243at2"/>
<keyword evidence="2" id="KW-1185">Reference proteome</keyword>
<evidence type="ECO:0000313" key="2">
    <source>
        <dbReference type="Proteomes" id="UP000019760"/>
    </source>
</evidence>
<reference evidence="1 2" key="2">
    <citation type="journal article" date="2014" name="FEMS Microbiol. Lett.">
        <title>Draft genomic DNA sequence of the facultatively methylotrophic bacterium Acidomonas methanolica type strain MB58.</title>
        <authorList>
            <person name="Higashiura N."/>
            <person name="Hadano H."/>
            <person name="Hirakawa H."/>
            <person name="Matsutani M."/>
            <person name="Takabe S."/>
            <person name="Matsushita K."/>
            <person name="Azuma Y."/>
        </authorList>
    </citation>
    <scope>NUCLEOTIDE SEQUENCE [LARGE SCALE GENOMIC DNA]</scope>
    <source>
        <strain evidence="1 2">MB58</strain>
    </source>
</reference>
<comment type="caution">
    <text evidence="1">The sequence shown here is derived from an EMBL/GenBank/DDBJ whole genome shotgun (WGS) entry which is preliminary data.</text>
</comment>
<proteinExistence type="predicted"/>
<evidence type="ECO:0000313" key="1">
    <source>
        <dbReference type="EMBL" id="GAJ29955.1"/>
    </source>
</evidence>
<dbReference type="EMBL" id="BAND01000088">
    <property type="protein sequence ID" value="GAJ29955.1"/>
    <property type="molecule type" value="Genomic_DNA"/>
</dbReference>